<dbReference type="EMBL" id="AP019841">
    <property type="protein sequence ID" value="BBM55017.1"/>
    <property type="molecule type" value="Genomic_DNA"/>
</dbReference>
<accession>A0A510KUU2</accession>
<dbReference type="Gene3D" id="3.10.450.40">
    <property type="match status" value="1"/>
</dbReference>
<feature type="domain" description="PepSY" evidence="1">
    <location>
        <begin position="54"/>
        <end position="115"/>
    </location>
</feature>
<dbReference type="AlphaFoldDB" id="A0A510KUU2"/>
<dbReference type="Pfam" id="PF03413">
    <property type="entry name" value="PepSY"/>
    <property type="match status" value="1"/>
</dbReference>
<evidence type="ECO:0000313" key="3">
    <source>
        <dbReference type="Proteomes" id="UP000321944"/>
    </source>
</evidence>
<organism evidence="2 3">
    <name type="scientific">Leptotrichia wadei</name>
    <dbReference type="NCBI Taxonomy" id="157687"/>
    <lineage>
        <taxon>Bacteria</taxon>
        <taxon>Fusobacteriati</taxon>
        <taxon>Fusobacteriota</taxon>
        <taxon>Fusobacteriia</taxon>
        <taxon>Fusobacteriales</taxon>
        <taxon>Leptotrichiaceae</taxon>
        <taxon>Leptotrichia</taxon>
    </lineage>
</organism>
<reference evidence="2 3" key="1">
    <citation type="submission" date="2019-07" db="EMBL/GenBank/DDBJ databases">
        <title>Complete Genome Sequence of Leptotrichia wadei Strain JMUB3936.</title>
        <authorList>
            <person name="Watanabe S."/>
            <person name="Cui L."/>
        </authorList>
    </citation>
    <scope>NUCLEOTIDE SEQUENCE [LARGE SCALE GENOMIC DNA]</scope>
    <source>
        <strain evidence="2 3">JMUB3936</strain>
    </source>
</reference>
<dbReference type="Proteomes" id="UP000321944">
    <property type="component" value="Chromosome"/>
</dbReference>
<dbReference type="OrthoDB" id="81985at2"/>
<proteinExistence type="predicted"/>
<protein>
    <submittedName>
        <fullName evidence="2">Propeptide PepSY amd peptidase M4</fullName>
    </submittedName>
</protein>
<name>A0A510KUU2_9FUSO</name>
<dbReference type="RefSeq" id="WP_147003748.1">
    <property type="nucleotide sequence ID" value="NZ_AP019841.1"/>
</dbReference>
<evidence type="ECO:0000259" key="1">
    <source>
        <dbReference type="Pfam" id="PF03413"/>
    </source>
</evidence>
<dbReference type="InterPro" id="IPR025711">
    <property type="entry name" value="PepSY"/>
</dbReference>
<sequence length="118" mass="13259">MINRVIKKGSFNYIVTLAIFLISVSFLTRGSVIDQRNEIKLVPKINIKTSDTQITPNRAKEIALAHAGVSEAAANFKKIKLDNKNGKSVYEIEFIANNARYEFIIDAKSGSIIKFEKR</sequence>
<gene>
    <name evidence="2" type="ORF">JMUB3936_1301</name>
</gene>
<evidence type="ECO:0000313" key="2">
    <source>
        <dbReference type="EMBL" id="BBM55017.1"/>
    </source>
</evidence>